<dbReference type="PANTHER" id="PTHR47354:SF2">
    <property type="entry name" value="BLR2392 PROTEIN"/>
    <property type="match status" value="1"/>
</dbReference>
<dbReference type="Gene3D" id="3.10.20.30">
    <property type="match status" value="1"/>
</dbReference>
<dbReference type="Gene3D" id="3.40.50.80">
    <property type="entry name" value="Nucleotide-binding domain of ferredoxin-NADP reductase (FNR) module"/>
    <property type="match status" value="1"/>
</dbReference>
<dbReference type="InterPro" id="IPR017927">
    <property type="entry name" value="FAD-bd_FR_type"/>
</dbReference>
<dbReference type="SUPFAM" id="SSF63380">
    <property type="entry name" value="Riboflavin synthase domain-like"/>
    <property type="match status" value="1"/>
</dbReference>
<dbReference type="InterPro" id="IPR017938">
    <property type="entry name" value="Riboflavin_synthase-like_b-brl"/>
</dbReference>
<feature type="domain" description="FAD-binding FR-type" evidence="2">
    <location>
        <begin position="1"/>
        <end position="105"/>
    </location>
</feature>
<dbReference type="Proteomes" id="UP000831019">
    <property type="component" value="Plasmid pDSM109990_b"/>
</dbReference>
<sequence length="316" mass="33355">MTKINAIVREVTALTDRISEFQFAAADGSAMPQWEAGAHVVFDLPDGDTRAYSLISFDPIPEAPESYRIAVQREPEGKGGSTHMHGLKPGAEITCAGPKNDFPLTQGAPAVLLAGGIGITPMISMATTLKAAGQAFDFHYSGRSAPLMAYRDTLRETFGDALHLHCDDDDSALNLDAVIASAGAVAHLYVCGPKGLIEAVKAKAEAAGIAPDRIHFELFDAPQEQAGDSAFEVELASSGEVFTIPPGQSIIDVLEAGGVDVMYDCQRGDCGICQCDVISGTPDHRDVVLSEAERAAGNVMQICVSRAKSPRLVLDI</sequence>
<dbReference type="InterPro" id="IPR036010">
    <property type="entry name" value="2Fe-2S_ferredoxin-like_sf"/>
</dbReference>
<dbReference type="PRINTS" id="PR00409">
    <property type="entry name" value="PHDIOXRDTASE"/>
</dbReference>
<dbReference type="InterPro" id="IPR001041">
    <property type="entry name" value="2Fe-2S_ferredoxin-type"/>
</dbReference>
<protein>
    <submittedName>
        <fullName evidence="3">Phenoxybenzoate dioxygenase subunit beta</fullName>
        <ecNumber evidence="3">1.-.-.-</ecNumber>
    </submittedName>
</protein>
<dbReference type="RefSeq" id="WP_243263647.1">
    <property type="nucleotide sequence ID" value="NZ_CP085146.1"/>
</dbReference>
<dbReference type="Gene3D" id="2.40.30.10">
    <property type="entry name" value="Translation factors"/>
    <property type="match status" value="1"/>
</dbReference>
<dbReference type="SUPFAM" id="SSF54292">
    <property type="entry name" value="2Fe-2S ferredoxin-like"/>
    <property type="match status" value="1"/>
</dbReference>
<dbReference type="CDD" id="cd06185">
    <property type="entry name" value="PDR_like"/>
    <property type="match status" value="1"/>
</dbReference>
<dbReference type="PROSITE" id="PS00197">
    <property type="entry name" value="2FE2S_FER_1"/>
    <property type="match status" value="1"/>
</dbReference>
<evidence type="ECO:0000259" key="2">
    <source>
        <dbReference type="PROSITE" id="PS51384"/>
    </source>
</evidence>
<dbReference type="EMBL" id="CP085146">
    <property type="protein sequence ID" value="UOA16675.1"/>
    <property type="molecule type" value="Genomic_DNA"/>
</dbReference>
<evidence type="ECO:0000313" key="4">
    <source>
        <dbReference type="Proteomes" id="UP000831019"/>
    </source>
</evidence>
<dbReference type="EC" id="1.-.-.-" evidence="3"/>
<accession>A0ABY3ZPV5</accession>
<dbReference type="InterPro" id="IPR006058">
    <property type="entry name" value="2Fe2S_fd_BS"/>
</dbReference>
<keyword evidence="3" id="KW-0560">Oxidoreductase</keyword>
<dbReference type="SUPFAM" id="SSF52343">
    <property type="entry name" value="Ferredoxin reductase-like, C-terminal NADP-linked domain"/>
    <property type="match status" value="1"/>
</dbReference>
<reference evidence="4" key="1">
    <citation type="journal article" date="2022" name="Microorganisms">
        <title>Beyond the ABCs#Discovery of Three New Plasmid Types in Rhodobacterales (RepQ, RepY, RepW).</title>
        <authorList>
            <person name="Freese H.M."/>
            <person name="Ringel V."/>
            <person name="Overmann J."/>
            <person name="Petersen J."/>
        </authorList>
    </citation>
    <scope>NUCLEOTIDE SEQUENCE [LARGE SCALE GENOMIC DNA]</scope>
    <source>
        <strain evidence="4">DSM 109990</strain>
        <plasmid evidence="4">pDSM109990_b</plasmid>
    </source>
</reference>
<keyword evidence="4" id="KW-1185">Reference proteome</keyword>
<organism evidence="3 4">
    <name type="scientific">Sulfitobacter dubius</name>
    <dbReference type="NCBI Taxonomy" id="218673"/>
    <lineage>
        <taxon>Bacteria</taxon>
        <taxon>Pseudomonadati</taxon>
        <taxon>Pseudomonadota</taxon>
        <taxon>Alphaproteobacteria</taxon>
        <taxon>Rhodobacterales</taxon>
        <taxon>Roseobacteraceae</taxon>
        <taxon>Sulfitobacter</taxon>
    </lineage>
</organism>
<evidence type="ECO:0000259" key="1">
    <source>
        <dbReference type="PROSITE" id="PS51085"/>
    </source>
</evidence>
<proteinExistence type="predicted"/>
<dbReference type="InterPro" id="IPR050415">
    <property type="entry name" value="MRET"/>
</dbReference>
<feature type="domain" description="2Fe-2S ferredoxin-type" evidence="1">
    <location>
        <begin position="231"/>
        <end position="316"/>
    </location>
</feature>
<keyword evidence="3" id="KW-0223">Dioxygenase</keyword>
<name>A0ABY3ZPV5_9RHOB</name>
<dbReference type="CDD" id="cd00207">
    <property type="entry name" value="fer2"/>
    <property type="match status" value="1"/>
</dbReference>
<dbReference type="PROSITE" id="PS51085">
    <property type="entry name" value="2FE2S_FER_2"/>
    <property type="match status" value="1"/>
</dbReference>
<keyword evidence="3" id="KW-0614">Plasmid</keyword>
<dbReference type="PANTHER" id="PTHR47354">
    <property type="entry name" value="NADH OXIDOREDUCTASE HCR"/>
    <property type="match status" value="1"/>
</dbReference>
<geneLocation type="plasmid" evidence="3 4">
    <name>pDSM109990_b</name>
</geneLocation>
<dbReference type="PROSITE" id="PS51384">
    <property type="entry name" value="FAD_FR"/>
    <property type="match status" value="1"/>
</dbReference>
<dbReference type="Pfam" id="PF00111">
    <property type="entry name" value="Fer2"/>
    <property type="match status" value="1"/>
</dbReference>
<dbReference type="InterPro" id="IPR039261">
    <property type="entry name" value="FNR_nucleotide-bd"/>
</dbReference>
<dbReference type="InterPro" id="IPR012675">
    <property type="entry name" value="Beta-grasp_dom_sf"/>
</dbReference>
<evidence type="ECO:0000313" key="3">
    <source>
        <dbReference type="EMBL" id="UOA16675.1"/>
    </source>
</evidence>
<dbReference type="GO" id="GO:0051213">
    <property type="term" value="F:dioxygenase activity"/>
    <property type="evidence" value="ECO:0007669"/>
    <property type="project" value="UniProtKB-KW"/>
</dbReference>
<gene>
    <name evidence="3" type="primary">pobB_1</name>
    <name evidence="3" type="ORF">DSM109990_03561</name>
</gene>